<dbReference type="SUPFAM" id="SSF56801">
    <property type="entry name" value="Acetyl-CoA synthetase-like"/>
    <property type="match status" value="1"/>
</dbReference>
<protein>
    <submittedName>
        <fullName evidence="3">Amino acid adenylation domain-containing protein</fullName>
    </submittedName>
</protein>
<evidence type="ECO:0000313" key="3">
    <source>
        <dbReference type="EMBL" id="AYN68425.1"/>
    </source>
</evidence>
<dbReference type="OrthoDB" id="9765680at2"/>
<keyword evidence="4" id="KW-1185">Reference proteome</keyword>
<evidence type="ECO:0000313" key="4">
    <source>
        <dbReference type="Proteomes" id="UP000276309"/>
    </source>
</evidence>
<sequence>MQFPIVIYTLHHIIEEASKSAPHAIAFSCLNKTLSYSELELKANQLSYHLISVGIQKGDRVGIFMNRCIETAIAVYGILKSGAAYVPLDPFAPISRTVTIVDDCQIACLISTPQQQSKINTLVKSVPRIKNVVGCEPMVGPSGTKWEDIFAQKATTAKRIEILEDDLAFILYTSGSTGKPKGIMHTHYSALSLAKIVVDTFDFDEDDIFGNPAPLHFDPSTFGYFVAPLVMAKTIIVPDAHLRLPVSLSALIAKEKISVWYSVPLMLIQLLQSNTLNEHEFSSLRWVFFAGEVFIPKHLKALMEVWPHAKYCNLYGPAELILCTYHELKETITGEESIPIGRTWANTEHLVLNEQNQPVRNGETGELAVRSATLMRGYWNNVKLTEKSFHRIKIANGYDHIYYRTGDLVKLNKDGELLFLGRNDRQIKLRGYRIELDEVESVFLKHEKVLEVAVVIIALEKEAQELAVAIKLKDDSDVSEAELRQFSSEHLPAYAVPTYIEIFDDFPRTSSGKINRRQIADIIDQN</sequence>
<dbReference type="PANTHER" id="PTHR45527">
    <property type="entry name" value="NONRIBOSOMAL PEPTIDE SYNTHETASE"/>
    <property type="match status" value="1"/>
</dbReference>
<dbReference type="NCBIfam" id="TIGR01733">
    <property type="entry name" value="AA-adenyl-dom"/>
    <property type="match status" value="1"/>
</dbReference>
<dbReference type="InterPro" id="IPR025110">
    <property type="entry name" value="AMP-bd_C"/>
</dbReference>
<dbReference type="GO" id="GO:0031177">
    <property type="term" value="F:phosphopantetheine binding"/>
    <property type="evidence" value="ECO:0007669"/>
    <property type="project" value="TreeGrafter"/>
</dbReference>
<dbReference type="GO" id="GO:0043041">
    <property type="term" value="P:amino acid activation for nonribosomal peptide biosynthetic process"/>
    <property type="evidence" value="ECO:0007669"/>
    <property type="project" value="TreeGrafter"/>
</dbReference>
<evidence type="ECO:0000259" key="1">
    <source>
        <dbReference type="Pfam" id="PF00501"/>
    </source>
</evidence>
<dbReference type="Pfam" id="PF00501">
    <property type="entry name" value="AMP-binding"/>
    <property type="match status" value="1"/>
</dbReference>
<dbReference type="PRINTS" id="PR00154">
    <property type="entry name" value="AMPBINDING"/>
</dbReference>
<gene>
    <name evidence="3" type="ORF">D1013_14055</name>
</gene>
<feature type="domain" description="AMP-dependent synthetase/ligase" evidence="1">
    <location>
        <begin position="15"/>
        <end position="379"/>
    </location>
</feature>
<proteinExistence type="predicted"/>
<dbReference type="Gene3D" id="3.40.50.12780">
    <property type="entry name" value="N-terminal domain of ligase-like"/>
    <property type="match status" value="1"/>
</dbReference>
<dbReference type="InterPro" id="IPR000873">
    <property type="entry name" value="AMP-dep_synth/lig_dom"/>
</dbReference>
<dbReference type="KEGG" id="emar:D1013_14055"/>
<accession>A0A3G2L836</accession>
<dbReference type="GO" id="GO:0005737">
    <property type="term" value="C:cytoplasm"/>
    <property type="evidence" value="ECO:0007669"/>
    <property type="project" value="TreeGrafter"/>
</dbReference>
<reference evidence="3 4" key="1">
    <citation type="submission" date="2018-08" db="EMBL/GenBank/DDBJ databases">
        <title>The reduced genetic potential of extracellular carbohydrate catabolism in Euzebyella marina RN62, a Flavobacteriia bacterium isolated from the hadal water.</title>
        <authorList>
            <person name="Xue C."/>
        </authorList>
    </citation>
    <scope>NUCLEOTIDE SEQUENCE [LARGE SCALE GENOMIC DNA]</scope>
    <source>
        <strain evidence="3 4">RN62</strain>
    </source>
</reference>
<name>A0A3G2L836_9FLAO</name>
<dbReference type="PROSITE" id="PS00455">
    <property type="entry name" value="AMP_BINDING"/>
    <property type="match status" value="1"/>
</dbReference>
<dbReference type="GO" id="GO:0044550">
    <property type="term" value="P:secondary metabolite biosynthetic process"/>
    <property type="evidence" value="ECO:0007669"/>
    <property type="project" value="TreeGrafter"/>
</dbReference>
<dbReference type="InterPro" id="IPR010071">
    <property type="entry name" value="AA_adenyl_dom"/>
</dbReference>
<dbReference type="InterPro" id="IPR020845">
    <property type="entry name" value="AMP-binding_CS"/>
</dbReference>
<dbReference type="Proteomes" id="UP000276309">
    <property type="component" value="Chromosome"/>
</dbReference>
<dbReference type="InterPro" id="IPR042099">
    <property type="entry name" value="ANL_N_sf"/>
</dbReference>
<dbReference type="Gene3D" id="3.30.300.30">
    <property type="match status" value="1"/>
</dbReference>
<dbReference type="Pfam" id="PF13193">
    <property type="entry name" value="AMP-binding_C"/>
    <property type="match status" value="1"/>
</dbReference>
<dbReference type="FunFam" id="3.40.50.980:FF:000001">
    <property type="entry name" value="Non-ribosomal peptide synthetase"/>
    <property type="match status" value="1"/>
</dbReference>
<dbReference type="PANTHER" id="PTHR45527:SF1">
    <property type="entry name" value="FATTY ACID SYNTHASE"/>
    <property type="match status" value="1"/>
</dbReference>
<dbReference type="InterPro" id="IPR045851">
    <property type="entry name" value="AMP-bd_C_sf"/>
</dbReference>
<dbReference type="AlphaFoldDB" id="A0A3G2L836"/>
<dbReference type="EMBL" id="CP032050">
    <property type="protein sequence ID" value="AYN68425.1"/>
    <property type="molecule type" value="Genomic_DNA"/>
</dbReference>
<evidence type="ECO:0000259" key="2">
    <source>
        <dbReference type="Pfam" id="PF13193"/>
    </source>
</evidence>
<feature type="domain" description="AMP-binding enzyme C-terminal" evidence="2">
    <location>
        <begin position="438"/>
        <end position="513"/>
    </location>
</feature>
<dbReference type="InterPro" id="IPR020459">
    <property type="entry name" value="AMP-binding"/>
</dbReference>
<organism evidence="3 4">
    <name type="scientific">Euzebyella marina</name>
    <dbReference type="NCBI Taxonomy" id="1761453"/>
    <lineage>
        <taxon>Bacteria</taxon>
        <taxon>Pseudomonadati</taxon>
        <taxon>Bacteroidota</taxon>
        <taxon>Flavobacteriia</taxon>
        <taxon>Flavobacteriales</taxon>
        <taxon>Flavobacteriaceae</taxon>
        <taxon>Euzebyella</taxon>
    </lineage>
</organism>
<dbReference type="CDD" id="cd05930">
    <property type="entry name" value="A_NRPS"/>
    <property type="match status" value="1"/>
</dbReference>